<organism evidence="3 4">
    <name type="scientific">Vanrija pseudolonga</name>
    <dbReference type="NCBI Taxonomy" id="143232"/>
    <lineage>
        <taxon>Eukaryota</taxon>
        <taxon>Fungi</taxon>
        <taxon>Dikarya</taxon>
        <taxon>Basidiomycota</taxon>
        <taxon>Agaricomycotina</taxon>
        <taxon>Tremellomycetes</taxon>
        <taxon>Trichosporonales</taxon>
        <taxon>Trichosporonaceae</taxon>
        <taxon>Vanrija</taxon>
    </lineage>
</organism>
<sequence>MTTTTTMDTTKNRIINHLYTLFVVGVPLGMWFNGNRWWAVALALAIGAVEWHAAHKTAGAKAEANFAAGAAAVVVETESETDTDDELIKRNPDSAILVVVYAPLAWTVLHTAYDVSSAPSVPWLRVAYNIGWCAAVLYSLLTANSRASDADAHATYFHEKLNSLRKATHDDVAEINKLRNNALKAEGKAATDAVVIAKLRADAAKPHPDTWVAARLREELLSAQKKEAADRNHLSDVQRKAREQANKVYAEHVAAAAKLRTAMQAANAKAEERWRKVKELEGAAANTAAARAEADAAALQRLAAAELACDARHKDDAYAIDKAYYAAGATRAAAQAKADADAREIAALVDAVAELRTASWVSETQATADADKIAELRQQLEANGERDARNRNRAQRLLGQLWHGANAAGDVGTLRVLQQLGAIIASTGAAQPHPGPTCHPHTPAHTRAPSPVLRPAKTTSPQPTAAEMERRRAQYAALGVVVGREMAKVGAVGTTAAAASEKATAPLVRVPEAAPEEGEMEEEEHKEEEVSGYSI</sequence>
<keyword evidence="4" id="KW-1185">Reference proteome</keyword>
<feature type="transmembrane region" description="Helical" evidence="2">
    <location>
        <begin position="14"/>
        <end position="31"/>
    </location>
</feature>
<accession>A0AAF1BJU0</accession>
<keyword evidence="2" id="KW-0812">Transmembrane</keyword>
<feature type="region of interest" description="Disordered" evidence="1">
    <location>
        <begin position="497"/>
        <end position="535"/>
    </location>
</feature>
<protein>
    <submittedName>
        <fullName evidence="3">Uncharacterized protein</fullName>
    </submittedName>
</protein>
<evidence type="ECO:0000313" key="3">
    <source>
        <dbReference type="EMBL" id="WOO80250.1"/>
    </source>
</evidence>
<dbReference type="GeneID" id="87807002"/>
<reference evidence="3" key="1">
    <citation type="submission" date="2023-10" db="EMBL/GenBank/DDBJ databases">
        <authorList>
            <person name="Noh H."/>
        </authorList>
    </citation>
    <scope>NUCLEOTIDE SEQUENCE</scope>
    <source>
        <strain evidence="3">DUCC4014</strain>
    </source>
</reference>
<evidence type="ECO:0000256" key="2">
    <source>
        <dbReference type="SAM" id="Phobius"/>
    </source>
</evidence>
<keyword evidence="2" id="KW-1133">Transmembrane helix</keyword>
<name>A0AAF1BJU0_9TREE</name>
<evidence type="ECO:0000313" key="4">
    <source>
        <dbReference type="Proteomes" id="UP000827549"/>
    </source>
</evidence>
<feature type="region of interest" description="Disordered" evidence="1">
    <location>
        <begin position="430"/>
        <end position="466"/>
    </location>
</feature>
<feature type="compositionally biased region" description="Low complexity" evidence="1">
    <location>
        <begin position="436"/>
        <end position="451"/>
    </location>
</feature>
<gene>
    <name evidence="3" type="ORF">LOC62_03G003761</name>
</gene>
<keyword evidence="2" id="KW-0472">Membrane</keyword>
<evidence type="ECO:0000256" key="1">
    <source>
        <dbReference type="SAM" id="MobiDB-lite"/>
    </source>
</evidence>
<dbReference type="Proteomes" id="UP000827549">
    <property type="component" value="Chromosome 3"/>
</dbReference>
<dbReference type="EMBL" id="CP086716">
    <property type="protein sequence ID" value="WOO80250.1"/>
    <property type="molecule type" value="Genomic_DNA"/>
</dbReference>
<dbReference type="RefSeq" id="XP_062626282.1">
    <property type="nucleotide sequence ID" value="XM_062770298.1"/>
</dbReference>
<feature type="compositionally biased region" description="Acidic residues" evidence="1">
    <location>
        <begin position="514"/>
        <end position="526"/>
    </location>
</feature>
<dbReference type="AlphaFoldDB" id="A0AAF1BJU0"/>
<proteinExistence type="predicted"/>